<dbReference type="GO" id="GO:0035312">
    <property type="term" value="F:5'-3' DNA exonuclease activity"/>
    <property type="evidence" value="ECO:0007669"/>
    <property type="project" value="TreeGrafter"/>
</dbReference>
<dbReference type="EMBL" id="ABDW01000020">
    <property type="protein sequence ID" value="EDT14593.1"/>
    <property type="molecule type" value="Genomic_DNA"/>
</dbReference>
<protein>
    <submittedName>
        <fullName evidence="2">Putative metal-dependent phosphoesterase</fullName>
    </submittedName>
</protein>
<evidence type="ECO:0000313" key="3">
    <source>
        <dbReference type="Proteomes" id="UP000005337"/>
    </source>
</evidence>
<dbReference type="PANTHER" id="PTHR42924">
    <property type="entry name" value="EXONUCLEASE"/>
    <property type="match status" value="1"/>
</dbReference>
<dbReference type="SMART" id="SM00481">
    <property type="entry name" value="POLIIIAc"/>
    <property type="match status" value="1"/>
</dbReference>
<proteinExistence type="predicted"/>
<organism evidence="2 3">
    <name type="scientific">Clostridium perfringens E str. JGS1987</name>
    <dbReference type="NCBI Taxonomy" id="451755"/>
    <lineage>
        <taxon>Bacteria</taxon>
        <taxon>Bacillati</taxon>
        <taxon>Bacillota</taxon>
        <taxon>Clostridia</taxon>
        <taxon>Eubacteriales</taxon>
        <taxon>Clostridiaceae</taxon>
        <taxon>Clostridium</taxon>
    </lineage>
</organism>
<dbReference type="RefSeq" id="WP_004456833.1">
    <property type="nucleotide sequence ID" value="NZ_ABDW01000020.1"/>
</dbReference>
<comment type="caution">
    <text evidence="2">The sequence shown here is derived from an EMBL/GenBank/DDBJ whole genome shotgun (WGS) entry which is preliminary data.</text>
</comment>
<dbReference type="InterPro" id="IPR016195">
    <property type="entry name" value="Pol/histidinol_Pase-like"/>
</dbReference>
<gene>
    <name evidence="2" type="ORF">AC3_A0416</name>
</gene>
<evidence type="ECO:0000259" key="1">
    <source>
        <dbReference type="SMART" id="SM00481"/>
    </source>
</evidence>
<dbReference type="SUPFAM" id="SSF89550">
    <property type="entry name" value="PHP domain-like"/>
    <property type="match status" value="1"/>
</dbReference>
<dbReference type="AlphaFoldDB" id="B1BUK8"/>
<dbReference type="InterPro" id="IPR004013">
    <property type="entry name" value="PHP_dom"/>
</dbReference>
<dbReference type="Pfam" id="PF02811">
    <property type="entry name" value="PHP"/>
    <property type="match status" value="1"/>
</dbReference>
<dbReference type="GO" id="GO:0004534">
    <property type="term" value="F:5'-3' RNA exonuclease activity"/>
    <property type="evidence" value="ECO:0007669"/>
    <property type="project" value="TreeGrafter"/>
</dbReference>
<dbReference type="Gene3D" id="3.20.20.140">
    <property type="entry name" value="Metal-dependent hydrolases"/>
    <property type="match status" value="2"/>
</dbReference>
<dbReference type="InterPro" id="IPR052018">
    <property type="entry name" value="PHP_domain"/>
</dbReference>
<name>B1BUK8_CLOPF</name>
<dbReference type="PANTHER" id="PTHR42924:SF3">
    <property type="entry name" value="POLYMERASE_HISTIDINOL PHOSPHATASE N-TERMINAL DOMAIN-CONTAINING PROTEIN"/>
    <property type="match status" value="1"/>
</dbReference>
<sequence>MIYISSYEFWKQYIKDITKQLEKLLKSKKEYILADLHIHSNYSCDGMQTLKQILMFASEKKLDVISITDHDSISVYNELPKEIEILKKKGYKLPIIIPGVEFSVRFDEYGSMCHILKYFINPFDPIIIEEINRNYKAYWNRAEIQIDRLKYNKAVMSYFRPNSIKVSINDFKEFLYNNYKIPIPEYNSIAEYIFSKLNSVGVNVSDVLEKSILINNEDKCIVRRDLKKLAFNRFINKYKGCNINNSKYLLPILSVPNIDDEEFINFDSSGNLSVNNYGQIRFEDLNRKYITVFAHPNENKLEILSKYFYQNQIVDGIEINKRNRHCEKDKILKFVRSHNMFYTIGSDDHGDHLYTYEDINYYKLNSIEFKKILKLVMRREEL</sequence>
<accession>B1BUK8</accession>
<reference evidence="2 3" key="1">
    <citation type="submission" date="2007-07" db="EMBL/GenBank/DDBJ databases">
        <title>Annotation of Clostridium perfringens E str. JGS1987.</title>
        <authorList>
            <person name="Paulsen I."/>
            <person name="Sebastian Y."/>
        </authorList>
    </citation>
    <scope>NUCLEOTIDE SEQUENCE [LARGE SCALE GENOMIC DNA]</scope>
    <source>
        <strain evidence="3">E str. JGS1987</strain>
    </source>
</reference>
<dbReference type="InterPro" id="IPR003141">
    <property type="entry name" value="Pol/His_phosphatase_N"/>
</dbReference>
<feature type="domain" description="Polymerase/histidinol phosphatase N-terminal" evidence="1">
    <location>
        <begin position="34"/>
        <end position="106"/>
    </location>
</feature>
<dbReference type="Proteomes" id="UP000005337">
    <property type="component" value="Unassembled WGS sequence"/>
</dbReference>
<evidence type="ECO:0000313" key="2">
    <source>
        <dbReference type="EMBL" id="EDT14593.1"/>
    </source>
</evidence>